<evidence type="ECO:0000256" key="1">
    <source>
        <dbReference type="ARBA" id="ARBA00009227"/>
    </source>
</evidence>
<dbReference type="EMBL" id="DTBJ01000007">
    <property type="protein sequence ID" value="HGM58069.1"/>
    <property type="molecule type" value="Genomic_DNA"/>
</dbReference>
<dbReference type="GO" id="GO:0046872">
    <property type="term" value="F:metal ion binding"/>
    <property type="evidence" value="ECO:0007669"/>
    <property type="project" value="UniProtKB-KW"/>
</dbReference>
<dbReference type="PROSITE" id="PS51409">
    <property type="entry name" value="ARGINASE_2"/>
    <property type="match status" value="1"/>
</dbReference>
<comment type="similarity">
    <text evidence="1">Belongs to the arginase family. Agmatinase subfamily.</text>
</comment>
<keyword evidence="4" id="KW-0464">Manganese</keyword>
<dbReference type="AlphaFoldDB" id="A0A7C4HAS5"/>
<feature type="binding site" evidence="4">
    <location>
        <position position="218"/>
    </location>
    <ligand>
        <name>Mn(2+)</name>
        <dbReference type="ChEBI" id="CHEBI:29035"/>
        <label>1</label>
    </ligand>
</feature>
<dbReference type="NCBIfam" id="TIGR01230">
    <property type="entry name" value="agmatinase"/>
    <property type="match status" value="1"/>
</dbReference>
<reference evidence="6" key="1">
    <citation type="journal article" date="2020" name="mSystems">
        <title>Genome- and Community-Level Interaction Insights into Carbon Utilization and Element Cycling Functions of Hydrothermarchaeota in Hydrothermal Sediment.</title>
        <authorList>
            <person name="Zhou Z."/>
            <person name="Liu Y."/>
            <person name="Xu W."/>
            <person name="Pan J."/>
            <person name="Luo Z.H."/>
            <person name="Li M."/>
        </authorList>
    </citation>
    <scope>NUCLEOTIDE SEQUENCE [LARGE SCALE GENOMIC DNA]</scope>
    <source>
        <strain evidence="6">SpSt-642</strain>
    </source>
</reference>
<accession>A0A7C4HAS5</accession>
<evidence type="ECO:0000256" key="3">
    <source>
        <dbReference type="ARBA" id="ARBA00022801"/>
    </source>
</evidence>
<protein>
    <submittedName>
        <fullName evidence="6">Agmatinase</fullName>
        <ecNumber evidence="6">3.5.3.11</ecNumber>
    </submittedName>
</protein>
<evidence type="ECO:0000256" key="4">
    <source>
        <dbReference type="PIRSR" id="PIRSR036979-1"/>
    </source>
</evidence>
<feature type="binding site" evidence="4">
    <location>
        <position position="216"/>
    </location>
    <ligand>
        <name>Mn(2+)</name>
        <dbReference type="ChEBI" id="CHEBI:29035"/>
        <label>1</label>
    </ligand>
</feature>
<dbReference type="InterPro" id="IPR023696">
    <property type="entry name" value="Ureohydrolase_dom_sf"/>
</dbReference>
<dbReference type="PANTHER" id="PTHR11358">
    <property type="entry name" value="ARGINASE/AGMATINASE"/>
    <property type="match status" value="1"/>
</dbReference>
<dbReference type="PROSITE" id="PS01053">
    <property type="entry name" value="ARGINASE_1"/>
    <property type="match status" value="1"/>
</dbReference>
<dbReference type="PANTHER" id="PTHR11358:SF26">
    <property type="entry name" value="GUANIDINO ACID HYDROLASE, MITOCHONDRIAL"/>
    <property type="match status" value="1"/>
</dbReference>
<sequence>MTTWKHLLVKTICFSCFEKNDSKYTIVGIPLDQTYTYRSGSKYAPDYIRRISCELEFYSYLSSVSLEYLGYKDYGNILISPGDLGKSFENIKRVVRGIVEETSSDRKFFIIGGEHLITYPVFKVLGNEVDQLIVFDAHLDMRDSYMESEYNHSTVLRRIFEEYSIPVIYIGARSFSSEEIDFADRNRDLVKICTPMDIEKDNCSIDRLGNIYISIDMDVLDPVYAPGVSNPEPMGLTLLQFLKYIYRVVSSSSKVIAIDLVEVNPLFDSSEITGVNAAKILFELTGLFEKTK</sequence>
<dbReference type="SUPFAM" id="SSF52768">
    <property type="entry name" value="Arginase/deacetylase"/>
    <property type="match status" value="1"/>
</dbReference>
<keyword evidence="3 5" id="KW-0378">Hydrolase</keyword>
<dbReference type="Pfam" id="PF00491">
    <property type="entry name" value="Arginase"/>
    <property type="match status" value="1"/>
</dbReference>
<evidence type="ECO:0000256" key="5">
    <source>
        <dbReference type="RuleBase" id="RU003684"/>
    </source>
</evidence>
<name>A0A7C4HAS5_STAMA</name>
<evidence type="ECO:0000256" key="2">
    <source>
        <dbReference type="ARBA" id="ARBA00022723"/>
    </source>
</evidence>
<dbReference type="Gene3D" id="3.40.800.10">
    <property type="entry name" value="Ureohydrolase domain"/>
    <property type="match status" value="1"/>
</dbReference>
<comment type="caution">
    <text evidence="6">The sequence shown here is derived from an EMBL/GenBank/DDBJ whole genome shotgun (WGS) entry which is preliminary data.</text>
</comment>
<dbReference type="EC" id="3.5.3.11" evidence="6"/>
<evidence type="ECO:0000313" key="6">
    <source>
        <dbReference type="EMBL" id="HGM58069.1"/>
    </source>
</evidence>
<organism evidence="6">
    <name type="scientific">Staphylothermus marinus</name>
    <dbReference type="NCBI Taxonomy" id="2280"/>
    <lineage>
        <taxon>Archaea</taxon>
        <taxon>Thermoproteota</taxon>
        <taxon>Thermoprotei</taxon>
        <taxon>Desulfurococcales</taxon>
        <taxon>Desulfurococcaceae</taxon>
        <taxon>Staphylothermus</taxon>
    </lineage>
</organism>
<comment type="cofactor">
    <cofactor evidence="4">
        <name>Mn(2+)</name>
        <dbReference type="ChEBI" id="CHEBI:29035"/>
    </cofactor>
    <text evidence="4">Binds 2 manganese ions per subunit.</text>
</comment>
<keyword evidence="2 4" id="KW-0479">Metal-binding</keyword>
<feature type="binding site" evidence="4">
    <location>
        <position position="115"/>
    </location>
    <ligand>
        <name>Mn(2+)</name>
        <dbReference type="ChEBI" id="CHEBI:29035"/>
        <label>1</label>
    </ligand>
</feature>
<dbReference type="GO" id="GO:0008783">
    <property type="term" value="F:agmatinase activity"/>
    <property type="evidence" value="ECO:0007669"/>
    <property type="project" value="UniProtKB-EC"/>
</dbReference>
<dbReference type="InterPro" id="IPR006035">
    <property type="entry name" value="Ureohydrolase"/>
</dbReference>
<feature type="binding site" evidence="4">
    <location>
        <position position="136"/>
    </location>
    <ligand>
        <name>Mn(2+)</name>
        <dbReference type="ChEBI" id="CHEBI:29035"/>
        <label>1</label>
    </ligand>
</feature>
<proteinExistence type="inferred from homology"/>
<dbReference type="InterPro" id="IPR020855">
    <property type="entry name" value="Ureohydrolase_Mn_BS"/>
</dbReference>
<dbReference type="PIRSF" id="PIRSF036979">
    <property type="entry name" value="Arginase"/>
    <property type="match status" value="1"/>
</dbReference>
<dbReference type="InterPro" id="IPR005925">
    <property type="entry name" value="Agmatinase-rel"/>
</dbReference>
<feature type="binding site" evidence="4">
    <location>
        <position position="138"/>
    </location>
    <ligand>
        <name>Mn(2+)</name>
        <dbReference type="ChEBI" id="CHEBI:29035"/>
        <label>1</label>
    </ligand>
</feature>
<dbReference type="CDD" id="cd11593">
    <property type="entry name" value="Agmatinase-like_2"/>
    <property type="match status" value="1"/>
</dbReference>
<gene>
    <name evidence="6" type="primary">speB</name>
    <name evidence="6" type="ORF">ENU14_00540</name>
</gene>
<feature type="binding site" evidence="4">
    <location>
        <position position="140"/>
    </location>
    <ligand>
        <name>Mn(2+)</name>
        <dbReference type="ChEBI" id="CHEBI:29035"/>
        <label>1</label>
    </ligand>
</feature>
<dbReference type="GO" id="GO:0033389">
    <property type="term" value="P:putrescine biosynthetic process from arginine, via agmatine"/>
    <property type="evidence" value="ECO:0007669"/>
    <property type="project" value="TreeGrafter"/>
</dbReference>